<dbReference type="Pfam" id="PF02518">
    <property type="entry name" value="HATPase_c"/>
    <property type="match status" value="1"/>
</dbReference>
<dbReference type="SMART" id="SM00304">
    <property type="entry name" value="HAMP"/>
    <property type="match status" value="1"/>
</dbReference>
<keyword evidence="11 14" id="KW-1133">Transmembrane helix</keyword>
<proteinExistence type="predicted"/>
<organism evidence="17 18">
    <name type="scientific">Lederbergia citrisecunda</name>
    <dbReference type="NCBI Taxonomy" id="2833583"/>
    <lineage>
        <taxon>Bacteria</taxon>
        <taxon>Bacillati</taxon>
        <taxon>Bacillota</taxon>
        <taxon>Bacilli</taxon>
        <taxon>Bacillales</taxon>
        <taxon>Bacillaceae</taxon>
        <taxon>Lederbergia</taxon>
    </lineage>
</organism>
<dbReference type="Pfam" id="PF00672">
    <property type="entry name" value="HAMP"/>
    <property type="match status" value="1"/>
</dbReference>
<dbReference type="InterPro" id="IPR003594">
    <property type="entry name" value="HATPase_dom"/>
</dbReference>
<dbReference type="GO" id="GO:0005886">
    <property type="term" value="C:plasma membrane"/>
    <property type="evidence" value="ECO:0007669"/>
    <property type="project" value="UniProtKB-SubCell"/>
</dbReference>
<name>A0A942YMX6_9BACI</name>
<evidence type="ECO:0000256" key="6">
    <source>
        <dbReference type="ARBA" id="ARBA00022679"/>
    </source>
</evidence>
<reference evidence="17 18" key="1">
    <citation type="submission" date="2021-05" db="EMBL/GenBank/DDBJ databases">
        <title>Novel Bacillus species.</title>
        <authorList>
            <person name="Liu G."/>
        </authorList>
    </citation>
    <scope>NUCLEOTIDE SEQUENCE [LARGE SCALE GENOMIC DNA]</scope>
    <source>
        <strain evidence="17 18">FJAT-49732</strain>
    </source>
</reference>
<dbReference type="EC" id="2.7.13.3" evidence="3"/>
<dbReference type="Gene3D" id="1.10.287.130">
    <property type="match status" value="1"/>
</dbReference>
<dbReference type="InterPro" id="IPR036097">
    <property type="entry name" value="HisK_dim/P_sf"/>
</dbReference>
<dbReference type="FunFam" id="3.30.565.10:FF:000006">
    <property type="entry name" value="Sensor histidine kinase WalK"/>
    <property type="match status" value="1"/>
</dbReference>
<dbReference type="Proteomes" id="UP000682713">
    <property type="component" value="Unassembled WGS sequence"/>
</dbReference>
<dbReference type="Pfam" id="PF00512">
    <property type="entry name" value="HisKA"/>
    <property type="match status" value="1"/>
</dbReference>
<comment type="catalytic activity">
    <reaction evidence="1">
        <text>ATP + protein L-histidine = ADP + protein N-phospho-L-histidine.</text>
        <dbReference type="EC" id="2.7.13.3"/>
    </reaction>
</comment>
<evidence type="ECO:0000313" key="17">
    <source>
        <dbReference type="EMBL" id="MBS4201979.1"/>
    </source>
</evidence>
<dbReference type="GO" id="GO:0000155">
    <property type="term" value="F:phosphorelay sensor kinase activity"/>
    <property type="evidence" value="ECO:0007669"/>
    <property type="project" value="InterPro"/>
</dbReference>
<gene>
    <name evidence="17" type="ORF">KHA93_20440</name>
</gene>
<dbReference type="PRINTS" id="PR00344">
    <property type="entry name" value="BCTRLSENSOR"/>
</dbReference>
<dbReference type="SMART" id="SM00388">
    <property type="entry name" value="HisKA"/>
    <property type="match status" value="1"/>
</dbReference>
<feature type="transmembrane region" description="Helical" evidence="14">
    <location>
        <begin position="12"/>
        <end position="36"/>
    </location>
</feature>
<keyword evidence="6" id="KW-0808">Transferase</keyword>
<keyword evidence="18" id="KW-1185">Reference proteome</keyword>
<dbReference type="InterPro" id="IPR005467">
    <property type="entry name" value="His_kinase_dom"/>
</dbReference>
<sequence length="461" mass="50961">MKQGIKRRLVWSYLLLIIFTVALFETIILSALMVYYKGGVQQTLRDQGAMFSAFYEQELLEGRFEKEAEQLLAQYNFLVNVQVQLINKDGKILAETHKSHLNSLSQEEDVRIGLTGESSFWTGQINGEKVMAVTYPLIAGVETKGAIRLTTSLAPLNSVFTENALLLLAIGGIVVVLAAVISFFLAGTITKPVSQIITAAEQMAAGKFSTRISKKQDDELGRLADTLNYMAEQVEKHEQLKNEFIASVSHDLRTPLTSVKGWAITLQSMATDDLFKEGLEIITNESDRLTSLVSDLLDLSSLSSGKLSFVFDDVDLPATIKKVVSQLQPRAERQGIQFITHIHSDKREIRADKNRLIQLFINLLDNALKFTPTNGTIMISMNEGNGESVVIHIKDTGVGIPTDKLELIKDKFVKGKTQESGTGLGLAICEEIIKGHHGTLHIDSRPDEGTTVRIVLPVTFM</sequence>
<keyword evidence="4" id="KW-1003">Cell membrane</keyword>
<dbReference type="AlphaFoldDB" id="A0A942YMX6"/>
<feature type="transmembrane region" description="Helical" evidence="14">
    <location>
        <begin position="164"/>
        <end position="186"/>
    </location>
</feature>
<protein>
    <recommendedName>
        <fullName evidence="3">histidine kinase</fullName>
        <ecNumber evidence="3">2.7.13.3</ecNumber>
    </recommendedName>
</protein>
<feature type="domain" description="HAMP" evidence="16">
    <location>
        <begin position="187"/>
        <end position="239"/>
    </location>
</feature>
<dbReference type="InterPro" id="IPR036890">
    <property type="entry name" value="HATPase_C_sf"/>
</dbReference>
<evidence type="ECO:0000259" key="16">
    <source>
        <dbReference type="PROSITE" id="PS50885"/>
    </source>
</evidence>
<dbReference type="CDD" id="cd06225">
    <property type="entry name" value="HAMP"/>
    <property type="match status" value="1"/>
</dbReference>
<dbReference type="GO" id="GO:0005524">
    <property type="term" value="F:ATP binding"/>
    <property type="evidence" value="ECO:0007669"/>
    <property type="project" value="UniProtKB-KW"/>
</dbReference>
<dbReference type="PANTHER" id="PTHR45528">
    <property type="entry name" value="SENSOR HISTIDINE KINASE CPXA"/>
    <property type="match status" value="1"/>
</dbReference>
<dbReference type="PROSITE" id="PS50109">
    <property type="entry name" value="HIS_KIN"/>
    <property type="match status" value="1"/>
</dbReference>
<dbReference type="PROSITE" id="PS50885">
    <property type="entry name" value="HAMP"/>
    <property type="match status" value="1"/>
</dbReference>
<dbReference type="InterPro" id="IPR004358">
    <property type="entry name" value="Sig_transdc_His_kin-like_C"/>
</dbReference>
<dbReference type="InterPro" id="IPR003661">
    <property type="entry name" value="HisK_dim/P_dom"/>
</dbReference>
<evidence type="ECO:0000256" key="11">
    <source>
        <dbReference type="ARBA" id="ARBA00022989"/>
    </source>
</evidence>
<keyword evidence="5" id="KW-0597">Phosphoprotein</keyword>
<evidence type="ECO:0000256" key="5">
    <source>
        <dbReference type="ARBA" id="ARBA00022553"/>
    </source>
</evidence>
<evidence type="ECO:0000256" key="14">
    <source>
        <dbReference type="SAM" id="Phobius"/>
    </source>
</evidence>
<keyword evidence="10" id="KW-0067">ATP-binding</keyword>
<dbReference type="Gene3D" id="3.30.565.10">
    <property type="entry name" value="Histidine kinase-like ATPase, C-terminal domain"/>
    <property type="match status" value="1"/>
</dbReference>
<evidence type="ECO:0000256" key="12">
    <source>
        <dbReference type="ARBA" id="ARBA00023012"/>
    </source>
</evidence>
<dbReference type="SUPFAM" id="SSF55874">
    <property type="entry name" value="ATPase domain of HSP90 chaperone/DNA topoisomerase II/histidine kinase"/>
    <property type="match status" value="1"/>
</dbReference>
<evidence type="ECO:0000256" key="3">
    <source>
        <dbReference type="ARBA" id="ARBA00012438"/>
    </source>
</evidence>
<comment type="caution">
    <text evidence="17">The sequence shown here is derived from an EMBL/GenBank/DDBJ whole genome shotgun (WGS) entry which is preliminary data.</text>
</comment>
<dbReference type="EMBL" id="JAGYPJ010000001">
    <property type="protein sequence ID" value="MBS4201979.1"/>
    <property type="molecule type" value="Genomic_DNA"/>
</dbReference>
<keyword evidence="7 14" id="KW-0812">Transmembrane</keyword>
<dbReference type="InterPro" id="IPR050398">
    <property type="entry name" value="HssS/ArlS-like"/>
</dbReference>
<dbReference type="PANTHER" id="PTHR45528:SF1">
    <property type="entry name" value="SENSOR HISTIDINE KINASE CPXA"/>
    <property type="match status" value="1"/>
</dbReference>
<dbReference type="Gene3D" id="3.30.450.20">
    <property type="entry name" value="PAS domain"/>
    <property type="match status" value="1"/>
</dbReference>
<accession>A0A942YMX6</accession>
<dbReference type="InterPro" id="IPR003660">
    <property type="entry name" value="HAMP_dom"/>
</dbReference>
<keyword evidence="13 14" id="KW-0472">Membrane</keyword>
<evidence type="ECO:0000256" key="10">
    <source>
        <dbReference type="ARBA" id="ARBA00022840"/>
    </source>
</evidence>
<evidence type="ECO:0000256" key="9">
    <source>
        <dbReference type="ARBA" id="ARBA00022777"/>
    </source>
</evidence>
<dbReference type="SMART" id="SM00387">
    <property type="entry name" value="HATPase_c"/>
    <property type="match status" value="1"/>
</dbReference>
<evidence type="ECO:0000256" key="8">
    <source>
        <dbReference type="ARBA" id="ARBA00022741"/>
    </source>
</evidence>
<dbReference type="Gene3D" id="6.10.340.10">
    <property type="match status" value="1"/>
</dbReference>
<evidence type="ECO:0000259" key="15">
    <source>
        <dbReference type="PROSITE" id="PS50109"/>
    </source>
</evidence>
<keyword evidence="12" id="KW-0902">Two-component regulatory system</keyword>
<dbReference type="SUPFAM" id="SSF158472">
    <property type="entry name" value="HAMP domain-like"/>
    <property type="match status" value="1"/>
</dbReference>
<keyword evidence="8" id="KW-0547">Nucleotide-binding</keyword>
<comment type="subcellular location">
    <subcellularLocation>
        <location evidence="2">Cell membrane</location>
        <topology evidence="2">Multi-pass membrane protein</topology>
    </subcellularLocation>
</comment>
<evidence type="ECO:0000256" key="13">
    <source>
        <dbReference type="ARBA" id="ARBA00023136"/>
    </source>
</evidence>
<dbReference type="FunFam" id="1.10.287.130:FF:000001">
    <property type="entry name" value="Two-component sensor histidine kinase"/>
    <property type="match status" value="1"/>
</dbReference>
<keyword evidence="9 17" id="KW-0418">Kinase</keyword>
<evidence type="ECO:0000256" key="2">
    <source>
        <dbReference type="ARBA" id="ARBA00004651"/>
    </source>
</evidence>
<dbReference type="SUPFAM" id="SSF47384">
    <property type="entry name" value="Homodimeric domain of signal transducing histidine kinase"/>
    <property type="match status" value="1"/>
</dbReference>
<dbReference type="CDD" id="cd00082">
    <property type="entry name" value="HisKA"/>
    <property type="match status" value="1"/>
</dbReference>
<feature type="domain" description="Histidine kinase" evidence="15">
    <location>
        <begin position="247"/>
        <end position="460"/>
    </location>
</feature>
<dbReference type="RefSeq" id="WP_213112402.1">
    <property type="nucleotide sequence ID" value="NZ_JAGYPJ010000001.1"/>
</dbReference>
<evidence type="ECO:0000256" key="4">
    <source>
        <dbReference type="ARBA" id="ARBA00022475"/>
    </source>
</evidence>
<evidence type="ECO:0000256" key="7">
    <source>
        <dbReference type="ARBA" id="ARBA00022692"/>
    </source>
</evidence>
<evidence type="ECO:0000313" key="18">
    <source>
        <dbReference type="Proteomes" id="UP000682713"/>
    </source>
</evidence>
<evidence type="ECO:0000256" key="1">
    <source>
        <dbReference type="ARBA" id="ARBA00000085"/>
    </source>
</evidence>